<organism evidence="7 8">
    <name type="scientific">Periplaneta americana</name>
    <name type="common">American cockroach</name>
    <name type="synonym">Blatta americana</name>
    <dbReference type="NCBI Taxonomy" id="6978"/>
    <lineage>
        <taxon>Eukaryota</taxon>
        <taxon>Metazoa</taxon>
        <taxon>Ecdysozoa</taxon>
        <taxon>Arthropoda</taxon>
        <taxon>Hexapoda</taxon>
        <taxon>Insecta</taxon>
        <taxon>Pterygota</taxon>
        <taxon>Neoptera</taxon>
        <taxon>Polyneoptera</taxon>
        <taxon>Dictyoptera</taxon>
        <taxon>Blattodea</taxon>
        <taxon>Blattoidea</taxon>
        <taxon>Blattidae</taxon>
        <taxon>Blattinae</taxon>
        <taxon>Periplaneta</taxon>
    </lineage>
</organism>
<dbReference type="Pfam" id="PF08240">
    <property type="entry name" value="ADH_N"/>
    <property type="match status" value="1"/>
</dbReference>
<evidence type="ECO:0000313" key="8">
    <source>
        <dbReference type="Proteomes" id="UP001148838"/>
    </source>
</evidence>
<dbReference type="EMBL" id="JAJSOF020000011">
    <property type="protein sequence ID" value="KAJ4444908.1"/>
    <property type="molecule type" value="Genomic_DNA"/>
</dbReference>
<keyword evidence="2 4" id="KW-0862">Zinc</keyword>
<comment type="cofactor">
    <cofactor evidence="4">
        <name>Zn(2+)</name>
        <dbReference type="ChEBI" id="CHEBI:29105"/>
    </cofactor>
</comment>
<evidence type="ECO:0000256" key="2">
    <source>
        <dbReference type="ARBA" id="ARBA00022833"/>
    </source>
</evidence>
<dbReference type="PANTHER" id="PTHR43401:SF2">
    <property type="entry name" value="L-THREONINE 3-DEHYDROGENASE"/>
    <property type="match status" value="1"/>
</dbReference>
<keyword evidence="3" id="KW-0560">Oxidoreductase</keyword>
<dbReference type="SUPFAM" id="SSF51735">
    <property type="entry name" value="NAD(P)-binding Rossmann-fold domains"/>
    <property type="match status" value="1"/>
</dbReference>
<evidence type="ECO:0000256" key="3">
    <source>
        <dbReference type="ARBA" id="ARBA00023002"/>
    </source>
</evidence>
<comment type="similarity">
    <text evidence="4">Belongs to the zinc-containing alcohol dehydrogenase family.</text>
</comment>
<keyword evidence="8" id="KW-1185">Reference proteome</keyword>
<protein>
    <submittedName>
        <fullName evidence="7">Uncharacterized protein</fullName>
    </submittedName>
</protein>
<comment type="caution">
    <text evidence="7">The sequence shown here is derived from an EMBL/GenBank/DDBJ whole genome shotgun (WGS) entry which is preliminary data.</text>
</comment>
<dbReference type="InterPro" id="IPR050129">
    <property type="entry name" value="Zn_alcohol_dh"/>
</dbReference>
<keyword evidence="1 4" id="KW-0479">Metal-binding</keyword>
<evidence type="ECO:0000313" key="7">
    <source>
        <dbReference type="EMBL" id="KAJ4444908.1"/>
    </source>
</evidence>
<sequence length="263" mass="28692">MGAFPCRDAPVIMGHEFSGVVTAVGPEVSHLKAGDRIAVDPNNGCFNCDSCHKGEYHFCKIGGINNTVGIWSDGGWAQYCKVPCDQVHKLPDSITLEQAALTEPLSCVSHGWDRICPIAVGSKILILGAGIIGNLWASVLHLQGHRRVTVSEPQEARRKLMKNLETGFDIITPTELKARKAQDTEYGFDLIVDCSGYAPAMEESLDLLKHGGKLCIFGITSPEAKMSVRPFQLYMKEVTIYAVNINPFSFPKALGWIDAMGSR</sequence>
<dbReference type="PANTHER" id="PTHR43401">
    <property type="entry name" value="L-THREONINE 3-DEHYDROGENASE"/>
    <property type="match status" value="1"/>
</dbReference>
<evidence type="ECO:0000259" key="5">
    <source>
        <dbReference type="Pfam" id="PF00107"/>
    </source>
</evidence>
<feature type="domain" description="Alcohol dehydrogenase-like N-terminal" evidence="6">
    <location>
        <begin position="5"/>
        <end position="92"/>
    </location>
</feature>
<dbReference type="PROSITE" id="PS00059">
    <property type="entry name" value="ADH_ZINC"/>
    <property type="match status" value="1"/>
</dbReference>
<evidence type="ECO:0000259" key="6">
    <source>
        <dbReference type="Pfam" id="PF08240"/>
    </source>
</evidence>
<evidence type="ECO:0000256" key="1">
    <source>
        <dbReference type="ARBA" id="ARBA00022723"/>
    </source>
</evidence>
<gene>
    <name evidence="7" type="ORF">ANN_06707</name>
</gene>
<dbReference type="InterPro" id="IPR013154">
    <property type="entry name" value="ADH-like_N"/>
</dbReference>
<dbReference type="InterPro" id="IPR011032">
    <property type="entry name" value="GroES-like_sf"/>
</dbReference>
<dbReference type="InterPro" id="IPR002328">
    <property type="entry name" value="ADH_Zn_CS"/>
</dbReference>
<feature type="domain" description="Alcohol dehydrogenase-like C-terminal" evidence="5">
    <location>
        <begin position="132"/>
        <end position="256"/>
    </location>
</feature>
<evidence type="ECO:0000256" key="4">
    <source>
        <dbReference type="RuleBase" id="RU361277"/>
    </source>
</evidence>
<dbReference type="Gene3D" id="3.90.180.10">
    <property type="entry name" value="Medium-chain alcohol dehydrogenases, catalytic domain"/>
    <property type="match status" value="1"/>
</dbReference>
<dbReference type="Gene3D" id="3.40.50.720">
    <property type="entry name" value="NAD(P)-binding Rossmann-like Domain"/>
    <property type="match status" value="1"/>
</dbReference>
<dbReference type="InterPro" id="IPR036291">
    <property type="entry name" value="NAD(P)-bd_dom_sf"/>
</dbReference>
<proteinExistence type="inferred from homology"/>
<dbReference type="InterPro" id="IPR013149">
    <property type="entry name" value="ADH-like_C"/>
</dbReference>
<dbReference type="SUPFAM" id="SSF50129">
    <property type="entry name" value="GroES-like"/>
    <property type="match status" value="1"/>
</dbReference>
<name>A0ABQ8TF51_PERAM</name>
<reference evidence="7 8" key="1">
    <citation type="journal article" date="2022" name="Allergy">
        <title>Genome assembly and annotation of Periplaneta americana reveal a comprehensive cockroach allergen profile.</title>
        <authorList>
            <person name="Wang L."/>
            <person name="Xiong Q."/>
            <person name="Saelim N."/>
            <person name="Wang L."/>
            <person name="Nong W."/>
            <person name="Wan A.T."/>
            <person name="Shi M."/>
            <person name="Liu X."/>
            <person name="Cao Q."/>
            <person name="Hui J.H.L."/>
            <person name="Sookrung N."/>
            <person name="Leung T.F."/>
            <person name="Tungtrongchitr A."/>
            <person name="Tsui S.K.W."/>
        </authorList>
    </citation>
    <scope>NUCLEOTIDE SEQUENCE [LARGE SCALE GENOMIC DNA]</scope>
    <source>
        <strain evidence="7">PWHHKU_190912</strain>
    </source>
</reference>
<dbReference type="Proteomes" id="UP001148838">
    <property type="component" value="Unassembled WGS sequence"/>
</dbReference>
<accession>A0ABQ8TF51</accession>
<dbReference type="Pfam" id="PF00107">
    <property type="entry name" value="ADH_zinc_N"/>
    <property type="match status" value="1"/>
</dbReference>